<proteinExistence type="inferred from homology"/>
<dbReference type="RefSeq" id="WP_243921828.1">
    <property type="nucleotide sequence ID" value="NZ_JALHLG010000018.1"/>
</dbReference>
<dbReference type="PANTHER" id="PTHR34477:SF5">
    <property type="entry name" value="BSL5627 PROTEIN"/>
    <property type="match status" value="1"/>
</dbReference>
<dbReference type="InterPro" id="IPR000305">
    <property type="entry name" value="GIY-YIG_endonuc"/>
</dbReference>
<dbReference type="Pfam" id="PF01541">
    <property type="entry name" value="GIY-YIG"/>
    <property type="match status" value="1"/>
</dbReference>
<dbReference type="PANTHER" id="PTHR34477">
    <property type="entry name" value="UPF0213 PROTEIN YHBQ"/>
    <property type="match status" value="1"/>
</dbReference>
<dbReference type="InterPro" id="IPR050190">
    <property type="entry name" value="UPF0213_domain"/>
</dbReference>
<sequence length="91" mass="11072">MTSDRYRGGIYTGVTAHLQRRIWQHREGTGSRFVRQYGFTRLVYAERYDEIEDAIRREKAIKKWRRDWKIRLIETMNPDWEDMFECLGGVV</sequence>
<dbReference type="EMBL" id="JALHLG010000018">
    <property type="protein sequence ID" value="MCJ2187791.1"/>
    <property type="molecule type" value="Genomic_DNA"/>
</dbReference>
<gene>
    <name evidence="3" type="ORF">MTR66_13300</name>
</gene>
<comment type="caution">
    <text evidence="3">The sequence shown here is derived from an EMBL/GenBank/DDBJ whole genome shotgun (WGS) entry which is preliminary data.</text>
</comment>
<reference evidence="3 4" key="1">
    <citation type="submission" date="2022-04" db="EMBL/GenBank/DDBJ databases">
        <title>Identification of a novel bacterium isolated from mangrove sediments.</title>
        <authorList>
            <person name="Pan X."/>
        </authorList>
    </citation>
    <scope>NUCLEOTIDE SEQUENCE [LARGE SCALE GENOMIC DNA]</scope>
    <source>
        <strain evidence="3 4">B2638</strain>
    </source>
</reference>
<feature type="domain" description="GIY-YIG" evidence="2">
    <location>
        <begin position="1"/>
        <end position="71"/>
    </location>
</feature>
<keyword evidence="4" id="KW-1185">Reference proteome</keyword>
<dbReference type="SUPFAM" id="SSF82771">
    <property type="entry name" value="GIY-YIG endonuclease"/>
    <property type="match status" value="1"/>
</dbReference>
<dbReference type="Gene3D" id="3.40.1440.10">
    <property type="entry name" value="GIY-YIG endonuclease"/>
    <property type="match status" value="1"/>
</dbReference>
<dbReference type="Proteomes" id="UP001202281">
    <property type="component" value="Unassembled WGS sequence"/>
</dbReference>
<evidence type="ECO:0000256" key="1">
    <source>
        <dbReference type="ARBA" id="ARBA00007435"/>
    </source>
</evidence>
<name>A0ABT0BRU5_9SPHN</name>
<dbReference type="CDD" id="cd10448">
    <property type="entry name" value="GIY-YIG_unchar_3"/>
    <property type="match status" value="1"/>
</dbReference>
<dbReference type="InterPro" id="IPR035901">
    <property type="entry name" value="GIY-YIG_endonuc_sf"/>
</dbReference>
<accession>A0ABT0BRU5</accession>
<dbReference type="PROSITE" id="PS50164">
    <property type="entry name" value="GIY_YIG"/>
    <property type="match status" value="1"/>
</dbReference>
<evidence type="ECO:0000259" key="2">
    <source>
        <dbReference type="PROSITE" id="PS50164"/>
    </source>
</evidence>
<comment type="similarity">
    <text evidence="1">Belongs to the UPF0213 family.</text>
</comment>
<organism evidence="3 4">
    <name type="scientific">Novosphingobium beihaiensis</name>
    <dbReference type="NCBI Taxonomy" id="2930389"/>
    <lineage>
        <taxon>Bacteria</taxon>
        <taxon>Pseudomonadati</taxon>
        <taxon>Pseudomonadota</taxon>
        <taxon>Alphaproteobacteria</taxon>
        <taxon>Sphingomonadales</taxon>
        <taxon>Sphingomonadaceae</taxon>
        <taxon>Novosphingobium</taxon>
    </lineage>
</organism>
<evidence type="ECO:0000313" key="3">
    <source>
        <dbReference type="EMBL" id="MCJ2187791.1"/>
    </source>
</evidence>
<protein>
    <submittedName>
        <fullName evidence="3">GIY-YIG nuclease family protein</fullName>
    </submittedName>
</protein>
<evidence type="ECO:0000313" key="4">
    <source>
        <dbReference type="Proteomes" id="UP001202281"/>
    </source>
</evidence>